<sequence>MALFFALLLIGTPLAFAVMNLLAMRKESPAATRQL</sequence>
<reference evidence="1" key="1">
    <citation type="journal article" date="2021" name="Front. Microbiol.">
        <title>Comprehensive Comparative Genomics and Phenotyping of Methylobacterium Species.</title>
        <authorList>
            <person name="Alessa O."/>
            <person name="Ogura Y."/>
            <person name="Fujitani Y."/>
            <person name="Takami H."/>
            <person name="Hayashi T."/>
            <person name="Sahin N."/>
            <person name="Tani A."/>
        </authorList>
    </citation>
    <scope>NUCLEOTIDE SEQUENCE</scope>
    <source>
        <strain evidence="1">DSM 19015</strain>
    </source>
</reference>
<evidence type="ECO:0000313" key="2">
    <source>
        <dbReference type="Proteomes" id="UP001055125"/>
    </source>
</evidence>
<comment type="caution">
    <text evidence="1">The sequence shown here is derived from an EMBL/GenBank/DDBJ whole genome shotgun (WGS) entry which is preliminary data.</text>
</comment>
<evidence type="ECO:0000313" key="1">
    <source>
        <dbReference type="EMBL" id="GJD96060.1"/>
    </source>
</evidence>
<dbReference type="EMBL" id="BPQP01000050">
    <property type="protein sequence ID" value="GJD96060.1"/>
    <property type="molecule type" value="Genomic_DNA"/>
</dbReference>
<proteinExistence type="predicted"/>
<dbReference type="Proteomes" id="UP001055125">
    <property type="component" value="Unassembled WGS sequence"/>
</dbReference>
<name>A0ABQ4S2Z9_9HYPH</name>
<keyword evidence="2" id="KW-1185">Reference proteome</keyword>
<reference evidence="1" key="2">
    <citation type="submission" date="2021-08" db="EMBL/GenBank/DDBJ databases">
        <authorList>
            <person name="Tani A."/>
            <person name="Ola A."/>
            <person name="Ogura Y."/>
            <person name="Katsura K."/>
            <person name="Hayashi T."/>
        </authorList>
    </citation>
    <scope>NUCLEOTIDE SEQUENCE</scope>
    <source>
        <strain evidence="1">DSM 19015</strain>
    </source>
</reference>
<accession>A0ABQ4S2Z9</accession>
<protein>
    <submittedName>
        <fullName evidence="1">Uncharacterized protein</fullName>
    </submittedName>
</protein>
<gene>
    <name evidence="1" type="ORF">OCOJLMKI_3278</name>
</gene>
<organism evidence="1 2">
    <name type="scientific">Methylobacterium iners</name>
    <dbReference type="NCBI Taxonomy" id="418707"/>
    <lineage>
        <taxon>Bacteria</taxon>
        <taxon>Pseudomonadati</taxon>
        <taxon>Pseudomonadota</taxon>
        <taxon>Alphaproteobacteria</taxon>
        <taxon>Hyphomicrobiales</taxon>
        <taxon>Methylobacteriaceae</taxon>
        <taxon>Methylobacterium</taxon>
    </lineage>
</organism>